<dbReference type="AlphaFoldDB" id="A0A1V0RRC8"/>
<proteinExistence type="predicted"/>
<gene>
    <name evidence="2" type="ORF">ROSMUCSMR3_02853</name>
</gene>
<dbReference type="EMBL" id="CP020474">
    <property type="protein sequence ID" value="ARE84320.1"/>
    <property type="molecule type" value="Genomic_DNA"/>
</dbReference>
<evidence type="ECO:0000256" key="1">
    <source>
        <dbReference type="SAM" id="SignalP"/>
    </source>
</evidence>
<evidence type="ECO:0000313" key="3">
    <source>
        <dbReference type="Proteomes" id="UP000192273"/>
    </source>
</evidence>
<dbReference type="SUPFAM" id="SSF53850">
    <property type="entry name" value="Periplasmic binding protein-like II"/>
    <property type="match status" value="1"/>
</dbReference>
<dbReference type="OrthoDB" id="9776669at2"/>
<protein>
    <submittedName>
        <fullName evidence="2">NMT1-like family protein</fullName>
    </submittedName>
</protein>
<dbReference type="Pfam" id="PF16868">
    <property type="entry name" value="NMT1_3"/>
    <property type="match status" value="1"/>
</dbReference>
<dbReference type="InterPro" id="IPR011852">
    <property type="entry name" value="TRAP_TAXI"/>
</dbReference>
<organism evidence="2 3">
    <name type="scientific">Roseovarius mucosus</name>
    <dbReference type="NCBI Taxonomy" id="215743"/>
    <lineage>
        <taxon>Bacteria</taxon>
        <taxon>Pseudomonadati</taxon>
        <taxon>Pseudomonadota</taxon>
        <taxon>Alphaproteobacteria</taxon>
        <taxon>Rhodobacterales</taxon>
        <taxon>Roseobacteraceae</taxon>
        <taxon>Roseovarius</taxon>
    </lineage>
</organism>
<dbReference type="PANTHER" id="PTHR42941">
    <property type="entry name" value="SLL1037 PROTEIN"/>
    <property type="match status" value="1"/>
</dbReference>
<dbReference type="NCBIfam" id="TIGR02122">
    <property type="entry name" value="TRAP_TAXI"/>
    <property type="match status" value="1"/>
</dbReference>
<feature type="signal peptide" evidence="1">
    <location>
        <begin position="1"/>
        <end position="23"/>
    </location>
</feature>
<evidence type="ECO:0000313" key="2">
    <source>
        <dbReference type="EMBL" id="ARE84320.1"/>
    </source>
</evidence>
<dbReference type="PANTHER" id="PTHR42941:SF1">
    <property type="entry name" value="SLL1037 PROTEIN"/>
    <property type="match status" value="1"/>
</dbReference>
<name>A0A1V0RRC8_9RHOB</name>
<feature type="chain" id="PRO_5013092626" evidence="1">
    <location>
        <begin position="24"/>
        <end position="324"/>
    </location>
</feature>
<keyword evidence="3" id="KW-1185">Reference proteome</keyword>
<reference evidence="2 3" key="1">
    <citation type="submission" date="2017-03" db="EMBL/GenBank/DDBJ databases">
        <title>Genome Sequence of Roseovarius mucosus strain SMR3 Isolated from a culture of the Diatom Skeletonema marinoi.</title>
        <authorList>
            <person name="Topel M."/>
            <person name="Pinder M."/>
            <person name="Johansson O.N."/>
            <person name="Kourtchenko O."/>
            <person name="Godhe A."/>
            <person name="Clarke A.K."/>
        </authorList>
    </citation>
    <scope>NUCLEOTIDE SEQUENCE [LARGE SCALE GENOMIC DNA]</scope>
    <source>
        <strain evidence="2 3">SMR3</strain>
    </source>
</reference>
<accession>A0A1V0RRC8</accession>
<dbReference type="Gene3D" id="3.40.190.10">
    <property type="entry name" value="Periplasmic binding protein-like II"/>
    <property type="match status" value="2"/>
</dbReference>
<dbReference type="Proteomes" id="UP000192273">
    <property type="component" value="Chromosome"/>
</dbReference>
<dbReference type="RefSeq" id="WP_081507705.1">
    <property type="nucleotide sequence ID" value="NZ_CP020474.1"/>
</dbReference>
<keyword evidence="1" id="KW-0732">Signal</keyword>
<dbReference type="KEGG" id="rmm:ROSMUCSMR3_02853"/>
<sequence>MPLRTLAALTAAATIAFGAAAGAQDRSDWPNSMTIGTASQGGTYFVYGNGFASYIAETLGVAATGEVTGGPVQNVTLVETGDHLMGLVTMGPAYDAWNGKSELAPGLEHKSIRALFPMYQTPFQVIALKSSGINSVSDLAGKRVSVGPAGGTPGTYWPLFMQALDVEATVSNAGASDAAGQLQDGLIDAFAFAAGMPISAFAELAASQDVVMFGLSEEELPKVLAAYPAMAPLTIPAGTYAGHDYDQPTVALWNFAIAHQDMPESLAYEITKLAMGNSDRMVQIHAAAKETLSENWDKNTFMPFHPGAVRYFEEIGITIPDTLR</sequence>